<dbReference type="SUPFAM" id="SSF48498">
    <property type="entry name" value="Tetracyclin repressor-like, C-terminal domain"/>
    <property type="match status" value="1"/>
</dbReference>
<evidence type="ECO:0000256" key="3">
    <source>
        <dbReference type="ARBA" id="ARBA00023163"/>
    </source>
</evidence>
<reference evidence="7" key="1">
    <citation type="journal article" date="2019" name="Int. J. Syst. Evol. Microbiol.">
        <title>The Global Catalogue of Microorganisms (GCM) 10K type strain sequencing project: providing services to taxonomists for standard genome sequencing and annotation.</title>
        <authorList>
            <consortium name="The Broad Institute Genomics Platform"/>
            <consortium name="The Broad Institute Genome Sequencing Center for Infectious Disease"/>
            <person name="Wu L."/>
            <person name="Ma J."/>
        </authorList>
    </citation>
    <scope>NUCLEOTIDE SEQUENCE [LARGE SCALE GENOMIC DNA]</scope>
    <source>
        <strain evidence="7">JCM 18401</strain>
    </source>
</reference>
<organism evidence="6 7">
    <name type="scientific">Ferrimonas pelagia</name>
    <dbReference type="NCBI Taxonomy" id="1177826"/>
    <lineage>
        <taxon>Bacteria</taxon>
        <taxon>Pseudomonadati</taxon>
        <taxon>Pseudomonadota</taxon>
        <taxon>Gammaproteobacteria</taxon>
        <taxon>Alteromonadales</taxon>
        <taxon>Ferrimonadaceae</taxon>
        <taxon>Ferrimonas</taxon>
    </lineage>
</organism>
<keyword evidence="7" id="KW-1185">Reference proteome</keyword>
<dbReference type="InterPro" id="IPR023772">
    <property type="entry name" value="DNA-bd_HTH_TetR-type_CS"/>
</dbReference>
<evidence type="ECO:0000256" key="1">
    <source>
        <dbReference type="ARBA" id="ARBA00023015"/>
    </source>
</evidence>
<dbReference type="RefSeq" id="WP_345333488.1">
    <property type="nucleotide sequence ID" value="NZ_BAABJZ010000008.1"/>
</dbReference>
<gene>
    <name evidence="6" type="ORF">GCM10023333_07130</name>
</gene>
<evidence type="ECO:0000256" key="2">
    <source>
        <dbReference type="ARBA" id="ARBA00023125"/>
    </source>
</evidence>
<dbReference type="InterPro" id="IPR009057">
    <property type="entry name" value="Homeodomain-like_sf"/>
</dbReference>
<dbReference type="SUPFAM" id="SSF46689">
    <property type="entry name" value="Homeodomain-like"/>
    <property type="match status" value="1"/>
</dbReference>
<dbReference type="Pfam" id="PF00440">
    <property type="entry name" value="TetR_N"/>
    <property type="match status" value="1"/>
</dbReference>
<evidence type="ECO:0000313" key="7">
    <source>
        <dbReference type="Proteomes" id="UP001499988"/>
    </source>
</evidence>
<evidence type="ECO:0000259" key="5">
    <source>
        <dbReference type="PROSITE" id="PS50977"/>
    </source>
</evidence>
<feature type="domain" description="HTH tetR-type" evidence="5">
    <location>
        <begin position="13"/>
        <end position="73"/>
    </location>
</feature>
<dbReference type="InterPro" id="IPR036271">
    <property type="entry name" value="Tet_transcr_reg_TetR-rel_C_sf"/>
</dbReference>
<dbReference type="PANTHER" id="PTHR47506">
    <property type="entry name" value="TRANSCRIPTIONAL REGULATORY PROTEIN"/>
    <property type="match status" value="1"/>
</dbReference>
<dbReference type="PROSITE" id="PS50977">
    <property type="entry name" value="HTH_TETR_2"/>
    <property type="match status" value="1"/>
</dbReference>
<dbReference type="PRINTS" id="PR00455">
    <property type="entry name" value="HTHTETR"/>
</dbReference>
<keyword evidence="2 4" id="KW-0238">DNA-binding</keyword>
<dbReference type="PANTHER" id="PTHR47506:SF1">
    <property type="entry name" value="HTH-TYPE TRANSCRIPTIONAL REGULATOR YJDC"/>
    <property type="match status" value="1"/>
</dbReference>
<dbReference type="PROSITE" id="PS01081">
    <property type="entry name" value="HTH_TETR_1"/>
    <property type="match status" value="1"/>
</dbReference>
<keyword evidence="3" id="KW-0804">Transcription</keyword>
<dbReference type="EMBL" id="BAABJZ010000008">
    <property type="protein sequence ID" value="GAA4876438.1"/>
    <property type="molecule type" value="Genomic_DNA"/>
</dbReference>
<dbReference type="Gene3D" id="1.10.357.10">
    <property type="entry name" value="Tetracycline Repressor, domain 2"/>
    <property type="match status" value="1"/>
</dbReference>
<name>A0ABP9EFU1_9GAMM</name>
<accession>A0ABP9EFU1</accession>
<evidence type="ECO:0000313" key="6">
    <source>
        <dbReference type="EMBL" id="GAA4876438.1"/>
    </source>
</evidence>
<feature type="DNA-binding region" description="H-T-H motif" evidence="4">
    <location>
        <begin position="36"/>
        <end position="55"/>
    </location>
</feature>
<proteinExistence type="predicted"/>
<keyword evidence="1" id="KW-0805">Transcription regulation</keyword>
<protein>
    <submittedName>
        <fullName evidence="6">TetR/AcrR family transcriptional regulator</fullName>
    </submittedName>
</protein>
<dbReference type="InterPro" id="IPR001647">
    <property type="entry name" value="HTH_TetR"/>
</dbReference>
<comment type="caution">
    <text evidence="6">The sequence shown here is derived from an EMBL/GenBank/DDBJ whole genome shotgun (WGS) entry which is preliminary data.</text>
</comment>
<dbReference type="Proteomes" id="UP001499988">
    <property type="component" value="Unassembled WGS sequence"/>
</dbReference>
<sequence>MSQSRARTNKPASERRAEILDHAQRLFLQQGYDCTSVNDLIQALGLSKGAFYHHFESKQAVLEALTDRMLAGYEPTMCALLDDPGLSALEKWQRLMSSSNQWKLEHKEALLMQLSAMHNSANLLLKTSLTNKSRAIGVPLFSRLLAQGVAEGCFELADPAQTAHFLFALMDAQSDQLTQYLLYPERFDDPAGASFALLCASQQAIERLLAAPVGSLPLIDRDAIDAWFN</sequence>
<evidence type="ECO:0000256" key="4">
    <source>
        <dbReference type="PROSITE-ProRule" id="PRU00335"/>
    </source>
</evidence>